<accession>A0A385PKA8</accession>
<feature type="compositionally biased region" description="Basic and acidic residues" evidence="1">
    <location>
        <begin position="86"/>
        <end position="96"/>
    </location>
</feature>
<sequence>MVQQDNGLFIIKMKLCLPLPPLLVHQNRSPPDLFKGLQKFPPPPGTPHPLRKAPDDKKLKREGLAQPPTSRRQLNYDEDDDEEENKENHDPKEEERRKAILEYLLNKWAEDIVLYQEQVLRDLADLKLRLQIPQ</sequence>
<feature type="compositionally biased region" description="Basic and acidic residues" evidence="1">
    <location>
        <begin position="52"/>
        <end position="63"/>
    </location>
</feature>
<dbReference type="EMBL" id="MH777313">
    <property type="protein sequence ID" value="AYA94335.1"/>
    <property type="molecule type" value="Genomic_DNA"/>
</dbReference>
<organism evidence="2">
    <name type="scientific">Human papillomavirus</name>
    <dbReference type="NCBI Taxonomy" id="10566"/>
    <lineage>
        <taxon>Viruses</taxon>
        <taxon>Monodnaviria</taxon>
        <taxon>Shotokuvirae</taxon>
        <taxon>Cossaviricota</taxon>
        <taxon>Papovaviricetes</taxon>
        <taxon>Zurhausenvirales</taxon>
        <taxon>Papillomaviridae</taxon>
    </lineage>
</organism>
<feature type="region of interest" description="Disordered" evidence="1">
    <location>
        <begin position="27"/>
        <end position="96"/>
    </location>
</feature>
<proteinExistence type="predicted"/>
<feature type="compositionally biased region" description="Acidic residues" evidence="1">
    <location>
        <begin position="76"/>
        <end position="85"/>
    </location>
</feature>
<protein>
    <submittedName>
        <fullName evidence="2">E4 protein</fullName>
    </submittedName>
</protein>
<reference evidence="2" key="1">
    <citation type="journal article" date="2018" name="Nat. Med.">
        <title>Expanded skin virome in DOCK8-deficient patients.</title>
        <authorList>
            <consortium name="NISC Comparative Sequencing Program"/>
            <person name="Tirosh O."/>
            <person name="Conlan S."/>
            <person name="Deming C."/>
            <person name="Lee-Lin S.Q."/>
            <person name="Huang X."/>
            <person name="Su H.C."/>
            <person name="Freeman A.F."/>
            <person name="Segre J.A."/>
            <person name="Kong H.H."/>
        </authorList>
    </citation>
    <scope>NUCLEOTIDE SEQUENCE</scope>
    <source>
        <strain evidence="2">HPV-mSK_171</strain>
    </source>
</reference>
<evidence type="ECO:0000256" key="1">
    <source>
        <dbReference type="SAM" id="MobiDB-lite"/>
    </source>
</evidence>
<evidence type="ECO:0000313" key="2">
    <source>
        <dbReference type="EMBL" id="AYA94335.1"/>
    </source>
</evidence>
<name>A0A385PKA8_9PAPI</name>